<dbReference type="AlphaFoldDB" id="A0A4S4A3D9"/>
<comment type="caution">
    <text evidence="1">The sequence shown here is derived from an EMBL/GenBank/DDBJ whole genome shotgun (WGS) entry which is preliminary data.</text>
</comment>
<sequence length="154" mass="18137">MASCFIIYKDGRCFSRRWTGYDSILKIAINELQYIPDGIPLAQWLELQIPIENEELESDCGYGFYNARLNNWTNRYLDIRSLTPKNQILFWQAIEKGRMRLLEEGTAYSELNPDYFQAFYKMYQLSENDEPPMEYNDLGKIAEPCLHKNGPGWV</sequence>
<proteinExistence type="predicted"/>
<organism evidence="1 2">
    <name type="scientific">Flavobacterium supellecticarium</name>
    <dbReference type="NCBI Taxonomy" id="2565924"/>
    <lineage>
        <taxon>Bacteria</taxon>
        <taxon>Pseudomonadati</taxon>
        <taxon>Bacteroidota</taxon>
        <taxon>Flavobacteriia</taxon>
        <taxon>Flavobacteriales</taxon>
        <taxon>Flavobacteriaceae</taxon>
        <taxon>Flavobacterium</taxon>
    </lineage>
</organism>
<reference evidence="1 2" key="1">
    <citation type="submission" date="2019-04" db="EMBL/GenBank/DDBJ databases">
        <title>Flavobacterium sp. nov. isolated from construction timber.</title>
        <authorList>
            <person name="Lin S.-Y."/>
            <person name="Chang C.-T."/>
            <person name="Young C.-C."/>
        </authorList>
    </citation>
    <scope>NUCLEOTIDE SEQUENCE [LARGE SCALE GENOMIC DNA]</scope>
    <source>
        <strain evidence="1 2">CC-CTC003</strain>
    </source>
</reference>
<accession>A0A4S4A3D9</accession>
<gene>
    <name evidence="1" type="ORF">E6C50_01685</name>
</gene>
<name>A0A4S4A3D9_9FLAO</name>
<dbReference type="EMBL" id="SSNZ01000001">
    <property type="protein sequence ID" value="THF52944.1"/>
    <property type="molecule type" value="Genomic_DNA"/>
</dbReference>
<evidence type="ECO:0000313" key="1">
    <source>
        <dbReference type="EMBL" id="THF52944.1"/>
    </source>
</evidence>
<evidence type="ECO:0000313" key="2">
    <source>
        <dbReference type="Proteomes" id="UP000307507"/>
    </source>
</evidence>
<protein>
    <submittedName>
        <fullName evidence="1">Uncharacterized protein</fullName>
    </submittedName>
</protein>
<keyword evidence="2" id="KW-1185">Reference proteome</keyword>
<dbReference type="OrthoDB" id="1376827at2"/>
<dbReference type="Proteomes" id="UP000307507">
    <property type="component" value="Unassembled WGS sequence"/>
</dbReference>
<dbReference type="RefSeq" id="WP_136401469.1">
    <property type="nucleotide sequence ID" value="NZ_SSNZ01000001.1"/>
</dbReference>